<sequence length="418" mass="47143">MDSSDPPFYETYKALFDKAAIEESRPTKREQVMFASSLEECEPPLIDLSQLDESRDCKSEIARASREWGFFQVVNHGISREILERMRREQVKVFRQPFEKKINEVKFLNFSSGSYRWGTPAATCLKQLSWSEAFHVPLADISGSDGCGSLSWSSHLSSEHAHDHYVLTLELTTPNALELAKTLSGVPGQFGLRLPIGNPDPTPVVPGDLCECRPLRGWGRGGQLAAPAPSFLRSTMEQFAGTVSDLANKLAEILAEDLGHKSDYFKENCLANTCYLRMNRYPPCPMFPNSNVFGLMPHTDSDFLTILYQDDVGGLQLVRDGQWFAVKPNPDALIVNIGDLFQAWSNGVYKSVEHRVVTNPRVERFSSAYFLCPFHDTVIKSCGQPPVYRNFSFREYRQQVQDDVQKLGQKVGLPRFLL</sequence>
<comment type="similarity">
    <text evidence="3">Belongs to the iron/ascorbate-dependent oxidoreductase family.</text>
</comment>
<accession>A0A218WXS6</accession>
<dbReference type="GO" id="GO:0016491">
    <property type="term" value="F:oxidoreductase activity"/>
    <property type="evidence" value="ECO:0007669"/>
    <property type="project" value="UniProtKB-KW"/>
</dbReference>
<comment type="caution">
    <text evidence="5">The sequence shown here is derived from an EMBL/GenBank/DDBJ whole genome shotgun (WGS) entry which is preliminary data.</text>
</comment>
<keyword evidence="2 3" id="KW-0408">Iron</keyword>
<dbReference type="InterPro" id="IPR026992">
    <property type="entry name" value="DIOX_N"/>
</dbReference>
<dbReference type="AlphaFoldDB" id="A0A218WXS6"/>
<keyword evidence="3" id="KW-0560">Oxidoreductase</keyword>
<name>A0A218WXS6_PUNGR</name>
<dbReference type="PROSITE" id="PS51471">
    <property type="entry name" value="FE2OG_OXY"/>
    <property type="match status" value="1"/>
</dbReference>
<dbReference type="Pfam" id="PF03171">
    <property type="entry name" value="2OG-FeII_Oxy"/>
    <property type="match status" value="1"/>
</dbReference>
<evidence type="ECO:0000313" key="6">
    <source>
        <dbReference type="Proteomes" id="UP000197138"/>
    </source>
</evidence>
<evidence type="ECO:0000256" key="3">
    <source>
        <dbReference type="RuleBase" id="RU003682"/>
    </source>
</evidence>
<gene>
    <name evidence="5" type="ORF">CDL15_Pgr017075</name>
</gene>
<reference evidence="6" key="1">
    <citation type="journal article" date="2017" name="Plant J.">
        <title>The pomegranate (Punica granatum L.) genome and the genomics of punicalagin biosynthesis.</title>
        <authorList>
            <person name="Qin G."/>
            <person name="Xu C."/>
            <person name="Ming R."/>
            <person name="Tang H."/>
            <person name="Guyot R."/>
            <person name="Kramer E.M."/>
            <person name="Hu Y."/>
            <person name="Yi X."/>
            <person name="Qi Y."/>
            <person name="Xu X."/>
            <person name="Gao Z."/>
            <person name="Pan H."/>
            <person name="Jian J."/>
            <person name="Tian Y."/>
            <person name="Yue Z."/>
            <person name="Xu Y."/>
        </authorList>
    </citation>
    <scope>NUCLEOTIDE SEQUENCE [LARGE SCALE GENOMIC DNA]</scope>
    <source>
        <strain evidence="6">cv. Dabenzi</strain>
    </source>
</reference>
<dbReference type="Pfam" id="PF14226">
    <property type="entry name" value="DIOX_N"/>
    <property type="match status" value="1"/>
</dbReference>
<proteinExistence type="inferred from homology"/>
<dbReference type="InterPro" id="IPR005123">
    <property type="entry name" value="Oxoglu/Fe-dep_dioxygenase_dom"/>
</dbReference>
<keyword evidence="1 3" id="KW-0479">Metal-binding</keyword>
<feature type="domain" description="Fe2OG dioxygenase" evidence="4">
    <location>
        <begin position="272"/>
        <end position="373"/>
    </location>
</feature>
<dbReference type="GO" id="GO:0046872">
    <property type="term" value="F:metal ion binding"/>
    <property type="evidence" value="ECO:0007669"/>
    <property type="project" value="UniProtKB-KW"/>
</dbReference>
<evidence type="ECO:0000313" key="5">
    <source>
        <dbReference type="EMBL" id="OWM77675.1"/>
    </source>
</evidence>
<dbReference type="EMBL" id="MTKT01002534">
    <property type="protein sequence ID" value="OWM77675.1"/>
    <property type="molecule type" value="Genomic_DNA"/>
</dbReference>
<dbReference type="PANTHER" id="PTHR47990">
    <property type="entry name" value="2-OXOGLUTARATE (2OG) AND FE(II)-DEPENDENT OXYGENASE SUPERFAMILY PROTEIN-RELATED"/>
    <property type="match status" value="1"/>
</dbReference>
<dbReference type="Gene3D" id="2.60.120.330">
    <property type="entry name" value="B-lactam Antibiotic, Isopenicillin N Synthase, Chain"/>
    <property type="match status" value="1"/>
</dbReference>
<dbReference type="Proteomes" id="UP000197138">
    <property type="component" value="Unassembled WGS sequence"/>
</dbReference>
<evidence type="ECO:0000259" key="4">
    <source>
        <dbReference type="PROSITE" id="PS51471"/>
    </source>
</evidence>
<dbReference type="InterPro" id="IPR050231">
    <property type="entry name" value="Iron_ascorbate_oxido_reductase"/>
</dbReference>
<dbReference type="InterPro" id="IPR044861">
    <property type="entry name" value="IPNS-like_FE2OG_OXY"/>
</dbReference>
<organism evidence="5 6">
    <name type="scientific">Punica granatum</name>
    <name type="common">Pomegranate</name>
    <dbReference type="NCBI Taxonomy" id="22663"/>
    <lineage>
        <taxon>Eukaryota</taxon>
        <taxon>Viridiplantae</taxon>
        <taxon>Streptophyta</taxon>
        <taxon>Embryophyta</taxon>
        <taxon>Tracheophyta</taxon>
        <taxon>Spermatophyta</taxon>
        <taxon>Magnoliopsida</taxon>
        <taxon>eudicotyledons</taxon>
        <taxon>Gunneridae</taxon>
        <taxon>Pentapetalae</taxon>
        <taxon>rosids</taxon>
        <taxon>malvids</taxon>
        <taxon>Myrtales</taxon>
        <taxon>Lythraceae</taxon>
        <taxon>Punica</taxon>
    </lineage>
</organism>
<protein>
    <recommendedName>
        <fullName evidence="4">Fe2OG dioxygenase domain-containing protein</fullName>
    </recommendedName>
</protein>
<evidence type="ECO:0000256" key="1">
    <source>
        <dbReference type="ARBA" id="ARBA00022723"/>
    </source>
</evidence>
<dbReference type="SUPFAM" id="SSF51197">
    <property type="entry name" value="Clavaminate synthase-like"/>
    <property type="match status" value="1"/>
</dbReference>
<dbReference type="InterPro" id="IPR027443">
    <property type="entry name" value="IPNS-like_sf"/>
</dbReference>
<evidence type="ECO:0000256" key="2">
    <source>
        <dbReference type="ARBA" id="ARBA00023004"/>
    </source>
</evidence>